<protein>
    <submittedName>
        <fullName evidence="1">Uncharacterized protein</fullName>
    </submittedName>
</protein>
<gene>
    <name evidence="1" type="ORF">B0T23DRAFT_446424</name>
</gene>
<proteinExistence type="predicted"/>
<evidence type="ECO:0000313" key="2">
    <source>
        <dbReference type="Proteomes" id="UP001285908"/>
    </source>
</evidence>
<reference evidence="1 2" key="1">
    <citation type="journal article" date="2023" name="Mol. Phylogenet. Evol.">
        <title>Genome-scale phylogeny and comparative genomics of the fungal order Sordariales.</title>
        <authorList>
            <person name="Hensen N."/>
            <person name="Bonometti L."/>
            <person name="Westerberg I."/>
            <person name="Brannstrom I.O."/>
            <person name="Guillou S."/>
            <person name="Cros-Aarteil S."/>
            <person name="Calhoun S."/>
            <person name="Haridas S."/>
            <person name="Kuo A."/>
            <person name="Mondo S."/>
            <person name="Pangilinan J."/>
            <person name="Riley R."/>
            <person name="LaButti K."/>
            <person name="Andreopoulos B."/>
            <person name="Lipzen A."/>
            <person name="Chen C."/>
            <person name="Yan M."/>
            <person name="Daum C."/>
            <person name="Ng V."/>
            <person name="Clum A."/>
            <person name="Steindorff A."/>
            <person name="Ohm R.A."/>
            <person name="Martin F."/>
            <person name="Silar P."/>
            <person name="Natvig D.O."/>
            <person name="Lalanne C."/>
            <person name="Gautier V."/>
            <person name="Ament-Velasquez S.L."/>
            <person name="Kruys A."/>
            <person name="Hutchinson M.I."/>
            <person name="Powell A.J."/>
            <person name="Barry K."/>
            <person name="Miller A.N."/>
            <person name="Grigoriev I.V."/>
            <person name="Debuchy R."/>
            <person name="Gladieux P."/>
            <person name="Hiltunen Thoren M."/>
            <person name="Johannesson H."/>
        </authorList>
    </citation>
    <scope>NUCLEOTIDE SEQUENCE [LARGE SCALE GENOMIC DNA]</scope>
    <source>
        <strain evidence="1 2">FGSC 10403</strain>
    </source>
</reference>
<dbReference type="EMBL" id="JAULSX010000007">
    <property type="protein sequence ID" value="KAK3487585.1"/>
    <property type="molecule type" value="Genomic_DNA"/>
</dbReference>
<dbReference type="GeneID" id="87878584"/>
<comment type="caution">
    <text evidence="1">The sequence shown here is derived from an EMBL/GenBank/DDBJ whole genome shotgun (WGS) entry which is preliminary data.</text>
</comment>
<evidence type="ECO:0000313" key="1">
    <source>
        <dbReference type="EMBL" id="KAK3487585.1"/>
    </source>
</evidence>
<dbReference type="RefSeq" id="XP_062689712.1">
    <property type="nucleotide sequence ID" value="XM_062840962.1"/>
</dbReference>
<sequence length="215" mass="23884">MVESHQDTDVKMSNTSSWVHLLTGAPVLSRHYPSLAIRNRSATQDMVAADTRSSSTAATDVILHAAANVDTDMRQLVRDLAHSADPVELGLTQLRIQDVEAAKVATAAAILKLQEDAGAAKQDTDTIAQNVEHVNYENNVLVEAQRNQEGWHNSVRRRHEQRLDRIEGLLDILVQEHAMPVIEETRVSINKKLDEFEEAHKAKCAAEDAEILSRK</sequence>
<dbReference type="Proteomes" id="UP001285908">
    <property type="component" value="Unassembled WGS sequence"/>
</dbReference>
<name>A0AAJ0I1U9_9PEZI</name>
<accession>A0AAJ0I1U9</accession>
<organism evidence="1 2">
    <name type="scientific">Neurospora hispaniola</name>
    <dbReference type="NCBI Taxonomy" id="588809"/>
    <lineage>
        <taxon>Eukaryota</taxon>
        <taxon>Fungi</taxon>
        <taxon>Dikarya</taxon>
        <taxon>Ascomycota</taxon>
        <taxon>Pezizomycotina</taxon>
        <taxon>Sordariomycetes</taxon>
        <taxon>Sordariomycetidae</taxon>
        <taxon>Sordariales</taxon>
        <taxon>Sordariaceae</taxon>
        <taxon>Neurospora</taxon>
    </lineage>
</organism>
<keyword evidence="2" id="KW-1185">Reference proteome</keyword>
<dbReference type="AlphaFoldDB" id="A0AAJ0I1U9"/>